<dbReference type="EMBL" id="JALGBI010000001">
    <property type="protein sequence ID" value="MCJ0763904.1"/>
    <property type="molecule type" value="Genomic_DNA"/>
</dbReference>
<gene>
    <name evidence="2" type="ORF">MMF98_11870</name>
</gene>
<keyword evidence="3" id="KW-1185">Reference proteome</keyword>
<feature type="chain" id="PRO_5040999085" evidence="1">
    <location>
        <begin position="20"/>
        <end position="451"/>
    </location>
</feature>
<dbReference type="AlphaFoldDB" id="A0A9X1VXI5"/>
<feature type="signal peptide" evidence="1">
    <location>
        <begin position="1"/>
        <end position="19"/>
    </location>
</feature>
<dbReference type="InterPro" id="IPR011990">
    <property type="entry name" value="TPR-like_helical_dom_sf"/>
</dbReference>
<reference evidence="2" key="1">
    <citation type="submission" date="2022-03" db="EMBL/GenBank/DDBJ databases">
        <authorList>
            <person name="Woo C.Y."/>
        </authorList>
    </citation>
    <scope>NUCLEOTIDE SEQUENCE</scope>
    <source>
        <strain evidence="2">CYS-02</strain>
    </source>
</reference>
<evidence type="ECO:0000313" key="2">
    <source>
        <dbReference type="EMBL" id="MCJ0763904.1"/>
    </source>
</evidence>
<protein>
    <submittedName>
        <fullName evidence="2">Outer membrane beta-barrel protein</fullName>
    </submittedName>
</protein>
<dbReference type="SUPFAM" id="SSF56935">
    <property type="entry name" value="Porins"/>
    <property type="match status" value="1"/>
</dbReference>
<evidence type="ECO:0000256" key="1">
    <source>
        <dbReference type="SAM" id="SignalP"/>
    </source>
</evidence>
<organism evidence="2 3">
    <name type="scientific">Variovorax terrae</name>
    <dbReference type="NCBI Taxonomy" id="2923278"/>
    <lineage>
        <taxon>Bacteria</taxon>
        <taxon>Pseudomonadati</taxon>
        <taxon>Pseudomonadota</taxon>
        <taxon>Betaproteobacteria</taxon>
        <taxon>Burkholderiales</taxon>
        <taxon>Comamonadaceae</taxon>
        <taxon>Variovorax</taxon>
    </lineage>
</organism>
<name>A0A9X1VXI5_9BURK</name>
<comment type="caution">
    <text evidence="2">The sequence shown here is derived from an EMBL/GenBank/DDBJ whole genome shotgun (WGS) entry which is preliminary data.</text>
</comment>
<dbReference type="Proteomes" id="UP001139447">
    <property type="component" value="Unassembled WGS sequence"/>
</dbReference>
<sequence length="451" mass="49248">MKKQLIGMVLCTAGGSALAAVADDVKSLLEKGQPRQAYELGKASPGEMGQPLFDFYFGIAALDAGAPGEGVLALERYALLFPDNRSARYQLARGYYILGEDQRAREEFTGLVAGSTGQELDAINKFLDAIRARESRYQPTASAYVELGLGTDSNINAGPPSGQVSGLPLGVVIAPGDSAEKESAGFSTLAAGAQGTYPVAPGVALYGGVGATGRLYQGGGNSQFDQRSLALQGGVSVIGGRNLYRFGIDWNKLTVDNQNYLSLTTLVGEWQYQNDQFNRFGLSAQWSDLNYDNILTYLTKNKSGAPVLSATDERDSRLATLTGFWTRSLVHPWNPVLNLSLNAGRESNRRNRDDLSRNLWGGRVSLSAQPRARWTVAGGLSYQNSRYAREFAVGAPHRQDDFCALDLAVIYAVDRNWSVRGEYQYTDQRSNIGFYQYDRDVLAVKLRYDFK</sequence>
<keyword evidence="1" id="KW-0732">Signal</keyword>
<proteinExistence type="predicted"/>
<dbReference type="SUPFAM" id="SSF48452">
    <property type="entry name" value="TPR-like"/>
    <property type="match status" value="1"/>
</dbReference>
<evidence type="ECO:0000313" key="3">
    <source>
        <dbReference type="Proteomes" id="UP001139447"/>
    </source>
</evidence>
<accession>A0A9X1VXI5</accession>
<dbReference type="RefSeq" id="WP_243306480.1">
    <property type="nucleotide sequence ID" value="NZ_JALGBI010000001.1"/>
</dbReference>